<evidence type="ECO:0000313" key="6">
    <source>
        <dbReference type="Proteomes" id="UP001231189"/>
    </source>
</evidence>
<evidence type="ECO:0000256" key="2">
    <source>
        <dbReference type="ARBA" id="ARBA00022946"/>
    </source>
</evidence>
<dbReference type="InterPro" id="IPR046960">
    <property type="entry name" value="PPR_At4g14850-like_plant"/>
</dbReference>
<feature type="region of interest" description="Disordered" evidence="4">
    <location>
        <begin position="1"/>
        <end position="94"/>
    </location>
</feature>
<reference evidence="5" key="1">
    <citation type="submission" date="2023-07" db="EMBL/GenBank/DDBJ databases">
        <title>A chromosome-level genome assembly of Lolium multiflorum.</title>
        <authorList>
            <person name="Chen Y."/>
            <person name="Copetti D."/>
            <person name="Kolliker R."/>
            <person name="Studer B."/>
        </authorList>
    </citation>
    <scope>NUCLEOTIDE SEQUENCE</scope>
    <source>
        <strain evidence="5">02402/16</strain>
        <tissue evidence="5">Leaf</tissue>
    </source>
</reference>
<keyword evidence="1" id="KW-0677">Repeat</keyword>
<sequence>MARCSIAKPLGGTTTAAPHHPHRCGQLPTSAAASPIITTRTRRLSALSKPPPPSLPLFPRPKLPIPTTSSDAPTNGKQDNSKELNTVSSRPSSGAGDVLRLMDVLCVAADEDVYISLLKNSVDTSEVATVHAHIKGAAFPLPLPLANRLLLTYASCGDTVAARKVFDEMPVKNAFTWATMVSAYSDGSLHNEAIRLFSCMMCHEDLAADVRDCSIVAVLRSCARLGELSFGEQVHAIAIKARRVHGDTGSSLLQLYCESNRHDSARQVLETMRCSSSQLEPVPEAAWTSFMTACHRDGLLDEAFDVFRDMVSSGDARSSFSLSTILAVCAESEKHGWFGQQVHADAVKHGVETNQFVVSGLVHMYANQGRLADAARAFEGVGGKPDVVCWNAMAMGYARGGWYREAARMVYQMKAAGIDPPGVNVVRMACAR</sequence>
<evidence type="ECO:0000256" key="3">
    <source>
        <dbReference type="PROSITE-ProRule" id="PRU00708"/>
    </source>
</evidence>
<feature type="repeat" description="PPR" evidence="3">
    <location>
        <begin position="386"/>
        <end position="420"/>
    </location>
</feature>
<dbReference type="NCBIfam" id="TIGR00756">
    <property type="entry name" value="PPR"/>
    <property type="match status" value="2"/>
</dbReference>
<feature type="compositionally biased region" description="Polar residues" evidence="4">
    <location>
        <begin position="27"/>
        <end position="39"/>
    </location>
</feature>
<dbReference type="GO" id="GO:0009451">
    <property type="term" value="P:RNA modification"/>
    <property type="evidence" value="ECO:0007669"/>
    <property type="project" value="InterPro"/>
</dbReference>
<feature type="compositionally biased region" description="Polar residues" evidence="4">
    <location>
        <begin position="66"/>
        <end position="92"/>
    </location>
</feature>
<dbReference type="PROSITE" id="PS51375">
    <property type="entry name" value="PPR"/>
    <property type="match status" value="2"/>
</dbReference>
<dbReference type="GO" id="GO:0003723">
    <property type="term" value="F:RNA binding"/>
    <property type="evidence" value="ECO:0007669"/>
    <property type="project" value="InterPro"/>
</dbReference>
<dbReference type="Gene3D" id="1.25.40.10">
    <property type="entry name" value="Tetratricopeptide repeat domain"/>
    <property type="match status" value="3"/>
</dbReference>
<dbReference type="PANTHER" id="PTHR47926:SF439">
    <property type="entry name" value="PENTACOTRIPEPTIDE-REPEAT REGION OF PRORP DOMAIN-CONTAINING PROTEIN"/>
    <property type="match status" value="1"/>
</dbReference>
<name>A0AAD8U3D1_LOLMU</name>
<comment type="caution">
    <text evidence="5">The sequence shown here is derived from an EMBL/GenBank/DDBJ whole genome shotgun (WGS) entry which is preliminary data.</text>
</comment>
<protein>
    <recommendedName>
        <fullName evidence="7">Pentatricopeptide repeat-containing protein</fullName>
    </recommendedName>
</protein>
<evidence type="ECO:0008006" key="7">
    <source>
        <dbReference type="Google" id="ProtNLM"/>
    </source>
</evidence>
<accession>A0AAD8U3D1</accession>
<dbReference type="Proteomes" id="UP001231189">
    <property type="component" value="Unassembled WGS sequence"/>
</dbReference>
<dbReference type="InterPro" id="IPR011990">
    <property type="entry name" value="TPR-like_helical_dom_sf"/>
</dbReference>
<dbReference type="EMBL" id="JAUUTY010000001">
    <property type="protein sequence ID" value="KAK1698201.1"/>
    <property type="molecule type" value="Genomic_DNA"/>
</dbReference>
<keyword evidence="2" id="KW-0809">Transit peptide</keyword>
<keyword evidence="6" id="KW-1185">Reference proteome</keyword>
<evidence type="ECO:0000256" key="4">
    <source>
        <dbReference type="SAM" id="MobiDB-lite"/>
    </source>
</evidence>
<dbReference type="AlphaFoldDB" id="A0AAD8U3D1"/>
<proteinExistence type="predicted"/>
<dbReference type="PANTHER" id="PTHR47926">
    <property type="entry name" value="PENTATRICOPEPTIDE REPEAT-CONTAINING PROTEIN"/>
    <property type="match status" value="1"/>
</dbReference>
<feature type="repeat" description="PPR" evidence="3">
    <location>
        <begin position="283"/>
        <end position="317"/>
    </location>
</feature>
<organism evidence="5 6">
    <name type="scientific">Lolium multiflorum</name>
    <name type="common">Italian ryegrass</name>
    <name type="synonym">Lolium perenne subsp. multiflorum</name>
    <dbReference type="NCBI Taxonomy" id="4521"/>
    <lineage>
        <taxon>Eukaryota</taxon>
        <taxon>Viridiplantae</taxon>
        <taxon>Streptophyta</taxon>
        <taxon>Embryophyta</taxon>
        <taxon>Tracheophyta</taxon>
        <taxon>Spermatophyta</taxon>
        <taxon>Magnoliopsida</taxon>
        <taxon>Liliopsida</taxon>
        <taxon>Poales</taxon>
        <taxon>Poaceae</taxon>
        <taxon>BOP clade</taxon>
        <taxon>Pooideae</taxon>
        <taxon>Poodae</taxon>
        <taxon>Poeae</taxon>
        <taxon>Poeae Chloroplast Group 2 (Poeae type)</taxon>
        <taxon>Loliodinae</taxon>
        <taxon>Loliinae</taxon>
        <taxon>Lolium</taxon>
    </lineage>
</organism>
<dbReference type="Pfam" id="PF01535">
    <property type="entry name" value="PPR"/>
    <property type="match status" value="5"/>
</dbReference>
<evidence type="ECO:0000256" key="1">
    <source>
        <dbReference type="ARBA" id="ARBA00022737"/>
    </source>
</evidence>
<evidence type="ECO:0000313" key="5">
    <source>
        <dbReference type="EMBL" id="KAK1698201.1"/>
    </source>
</evidence>
<feature type="compositionally biased region" description="Pro residues" evidence="4">
    <location>
        <begin position="49"/>
        <end position="64"/>
    </location>
</feature>
<gene>
    <name evidence="5" type="ORF">QYE76_014898</name>
</gene>
<dbReference type="InterPro" id="IPR002885">
    <property type="entry name" value="PPR_rpt"/>
</dbReference>